<evidence type="ECO:0000256" key="3">
    <source>
        <dbReference type="ARBA" id="ARBA00022692"/>
    </source>
</evidence>
<evidence type="ECO:0000313" key="10">
    <source>
        <dbReference type="Proteomes" id="UP000605670"/>
    </source>
</evidence>
<feature type="region of interest" description="Disordered" evidence="6">
    <location>
        <begin position="1"/>
        <end position="68"/>
    </location>
</feature>
<dbReference type="GO" id="GO:0005886">
    <property type="term" value="C:plasma membrane"/>
    <property type="evidence" value="ECO:0007669"/>
    <property type="project" value="UniProtKB-SubCell"/>
</dbReference>
<comment type="caution">
    <text evidence="9">The sequence shown here is derived from an EMBL/GenBank/DDBJ whole genome shotgun (WGS) entry which is preliminary data.</text>
</comment>
<dbReference type="Pfam" id="PF04024">
    <property type="entry name" value="PspC"/>
    <property type="match status" value="1"/>
</dbReference>
<sequence length="200" mass="20535">MNDKPQPTNLPGPAADDVWGVNRPPVLGPSPVGPDAPGPTGPVYPAPDDDTSTQQPYGQAQPRTGSDLDRGFAALQKAPLRRDSAHGVLGGVCAGIANKLGVSPTAVRLAAVALAMFFGSGVAAYLIAWAALPDQDGSTHAEQAVRDGRPRSIMVAGLGLVATLGVVGWVLDSWWPLIAVAVVAFVVAKKKGHFSSHTHG</sequence>
<gene>
    <name evidence="9" type="ORF">GCM10011366_26100</name>
</gene>
<dbReference type="PANTHER" id="PTHR33885:SF3">
    <property type="entry name" value="PHAGE SHOCK PROTEIN C"/>
    <property type="match status" value="1"/>
</dbReference>
<protein>
    <recommendedName>
        <fullName evidence="8">Phage shock protein PspC N-terminal domain-containing protein</fullName>
    </recommendedName>
</protein>
<evidence type="ECO:0000256" key="2">
    <source>
        <dbReference type="ARBA" id="ARBA00022475"/>
    </source>
</evidence>
<accession>A0A917F972</accession>
<comment type="subcellular location">
    <subcellularLocation>
        <location evidence="1">Cell membrane</location>
        <topology evidence="1">Single-pass membrane protein</topology>
    </subcellularLocation>
</comment>
<keyword evidence="2" id="KW-1003">Cell membrane</keyword>
<evidence type="ECO:0000256" key="6">
    <source>
        <dbReference type="SAM" id="MobiDB-lite"/>
    </source>
</evidence>
<proteinExistence type="predicted"/>
<dbReference type="Proteomes" id="UP000605670">
    <property type="component" value="Unassembled WGS sequence"/>
</dbReference>
<evidence type="ECO:0000256" key="4">
    <source>
        <dbReference type="ARBA" id="ARBA00022989"/>
    </source>
</evidence>
<keyword evidence="5 7" id="KW-0472">Membrane</keyword>
<evidence type="ECO:0000256" key="1">
    <source>
        <dbReference type="ARBA" id="ARBA00004162"/>
    </source>
</evidence>
<evidence type="ECO:0000256" key="5">
    <source>
        <dbReference type="ARBA" id="ARBA00023136"/>
    </source>
</evidence>
<feature type="compositionally biased region" description="Pro residues" evidence="6">
    <location>
        <begin position="26"/>
        <end position="45"/>
    </location>
</feature>
<dbReference type="AlphaFoldDB" id="A0A917F972"/>
<feature type="compositionally biased region" description="Polar residues" evidence="6">
    <location>
        <begin position="52"/>
        <end position="64"/>
    </location>
</feature>
<dbReference type="EMBL" id="BMEM01000004">
    <property type="protein sequence ID" value="GGF57048.1"/>
    <property type="molecule type" value="Genomic_DNA"/>
</dbReference>
<name>A0A917F972_9MICO</name>
<evidence type="ECO:0000313" key="9">
    <source>
        <dbReference type="EMBL" id="GGF57048.1"/>
    </source>
</evidence>
<reference evidence="9" key="2">
    <citation type="submission" date="2020-09" db="EMBL/GenBank/DDBJ databases">
        <authorList>
            <person name="Sun Q."/>
            <person name="Zhou Y."/>
        </authorList>
    </citation>
    <scope>NUCLEOTIDE SEQUENCE</scope>
    <source>
        <strain evidence="9">CGMCC 1.12160</strain>
    </source>
</reference>
<evidence type="ECO:0000259" key="8">
    <source>
        <dbReference type="Pfam" id="PF04024"/>
    </source>
</evidence>
<feature type="transmembrane region" description="Helical" evidence="7">
    <location>
        <begin position="109"/>
        <end position="132"/>
    </location>
</feature>
<dbReference type="InterPro" id="IPR007168">
    <property type="entry name" value="Phageshock_PspC_N"/>
</dbReference>
<dbReference type="RefSeq" id="WP_188431456.1">
    <property type="nucleotide sequence ID" value="NZ_BAABKH010000014.1"/>
</dbReference>
<keyword evidence="3 7" id="KW-0812">Transmembrane</keyword>
<feature type="domain" description="Phage shock protein PspC N-terminal" evidence="8">
    <location>
        <begin position="79"/>
        <end position="134"/>
    </location>
</feature>
<organism evidence="9 10">
    <name type="scientific">Ornithinimicrobium tianjinense</name>
    <dbReference type="NCBI Taxonomy" id="1195761"/>
    <lineage>
        <taxon>Bacteria</taxon>
        <taxon>Bacillati</taxon>
        <taxon>Actinomycetota</taxon>
        <taxon>Actinomycetes</taxon>
        <taxon>Micrococcales</taxon>
        <taxon>Ornithinimicrobiaceae</taxon>
        <taxon>Ornithinimicrobium</taxon>
    </lineage>
</organism>
<dbReference type="InterPro" id="IPR052027">
    <property type="entry name" value="PspC"/>
</dbReference>
<evidence type="ECO:0000256" key="7">
    <source>
        <dbReference type="SAM" id="Phobius"/>
    </source>
</evidence>
<reference evidence="9" key="1">
    <citation type="journal article" date="2014" name="Int. J. Syst. Evol. Microbiol.">
        <title>Complete genome sequence of Corynebacterium casei LMG S-19264T (=DSM 44701T), isolated from a smear-ripened cheese.</title>
        <authorList>
            <consortium name="US DOE Joint Genome Institute (JGI-PGF)"/>
            <person name="Walter F."/>
            <person name="Albersmeier A."/>
            <person name="Kalinowski J."/>
            <person name="Ruckert C."/>
        </authorList>
    </citation>
    <scope>NUCLEOTIDE SEQUENCE</scope>
    <source>
        <strain evidence="9">CGMCC 1.12160</strain>
    </source>
</reference>
<keyword evidence="4 7" id="KW-1133">Transmembrane helix</keyword>
<dbReference type="PANTHER" id="PTHR33885">
    <property type="entry name" value="PHAGE SHOCK PROTEIN C"/>
    <property type="match status" value="1"/>
</dbReference>
<keyword evidence="10" id="KW-1185">Reference proteome</keyword>